<dbReference type="AlphaFoldDB" id="A0A813AMR1"/>
<keyword evidence="2" id="KW-0472">Membrane</keyword>
<comment type="caution">
    <text evidence="4">The sequence shown here is derived from an EMBL/GenBank/DDBJ whole genome shotgun (WGS) entry which is preliminary data.</text>
</comment>
<dbReference type="OrthoDB" id="410907at2759"/>
<feature type="chain" id="PRO_5032493115" evidence="3">
    <location>
        <begin position="22"/>
        <end position="454"/>
    </location>
</feature>
<feature type="region of interest" description="Disordered" evidence="1">
    <location>
        <begin position="401"/>
        <end position="454"/>
    </location>
</feature>
<feature type="signal peptide" evidence="3">
    <location>
        <begin position="1"/>
        <end position="21"/>
    </location>
</feature>
<name>A0A813AMR1_9DINO</name>
<organism evidence="4 5">
    <name type="scientific">Symbiodinium necroappetens</name>
    <dbReference type="NCBI Taxonomy" id="1628268"/>
    <lineage>
        <taxon>Eukaryota</taxon>
        <taxon>Sar</taxon>
        <taxon>Alveolata</taxon>
        <taxon>Dinophyceae</taxon>
        <taxon>Suessiales</taxon>
        <taxon>Symbiodiniaceae</taxon>
        <taxon>Symbiodinium</taxon>
    </lineage>
</organism>
<feature type="compositionally biased region" description="Basic and acidic residues" evidence="1">
    <location>
        <begin position="427"/>
        <end position="439"/>
    </location>
</feature>
<keyword evidence="5" id="KW-1185">Reference proteome</keyword>
<evidence type="ECO:0000256" key="2">
    <source>
        <dbReference type="SAM" id="Phobius"/>
    </source>
</evidence>
<evidence type="ECO:0000313" key="5">
    <source>
        <dbReference type="Proteomes" id="UP000601435"/>
    </source>
</evidence>
<gene>
    <name evidence="4" type="ORF">SNEC2469_LOCUS28065</name>
</gene>
<keyword evidence="2" id="KW-0812">Transmembrane</keyword>
<keyword evidence="2" id="KW-1133">Transmembrane helix</keyword>
<proteinExistence type="predicted"/>
<sequence>MRGFLHLAVVMAANFTAQPDADDSWIKIRFWPGSYAEPEPTPEPIVEEDRGVGSRPVIEFLRDWLGGWTLLESEPNPAGVPSGEGHSEKSEDASDHWFVTFWLNLLFKVADTGFVYCASVGYAAKWAYWLAVAVVGVFCLQLAVWTISWVVIPVLRPKWKGPATGTPWTAQYVQQEVRGGRPSEGSGQGGLSPVLDRELAALPFAVACGELLARAMAVQVDGTFTTIRRLNQKGEKGTDCSCGPPIRLLQPDERTSCTEDLMCKNDGYYFRACQRHRDMYEASRAKRACAVEGCNNAARSVLKGVRLCKLHSAKEERGPKPQGEAKGPRAVGDVVKEADKEEALCRLRSQPRFGVATAAPPQVSAALLFPQREASRATTSDSASAVPLPDGLVSALRPSRAGAFTEPETRPTDDTARALQTIAKTLSARDESSSHDKGKLASIGRPGRKTRVHR</sequence>
<protein>
    <submittedName>
        <fullName evidence="4">Uncharacterized protein</fullName>
    </submittedName>
</protein>
<evidence type="ECO:0000256" key="3">
    <source>
        <dbReference type="SAM" id="SignalP"/>
    </source>
</evidence>
<feature type="region of interest" description="Disordered" evidence="1">
    <location>
        <begin position="313"/>
        <end position="332"/>
    </location>
</feature>
<evidence type="ECO:0000256" key="1">
    <source>
        <dbReference type="SAM" id="MobiDB-lite"/>
    </source>
</evidence>
<feature type="compositionally biased region" description="Basic and acidic residues" evidence="1">
    <location>
        <begin position="407"/>
        <end position="416"/>
    </location>
</feature>
<reference evidence="4" key="1">
    <citation type="submission" date="2021-02" db="EMBL/GenBank/DDBJ databases">
        <authorList>
            <person name="Dougan E. K."/>
            <person name="Rhodes N."/>
            <person name="Thang M."/>
            <person name="Chan C."/>
        </authorList>
    </citation>
    <scope>NUCLEOTIDE SEQUENCE</scope>
</reference>
<dbReference type="Proteomes" id="UP000601435">
    <property type="component" value="Unassembled WGS sequence"/>
</dbReference>
<dbReference type="EMBL" id="CAJNJA010060148">
    <property type="protein sequence ID" value="CAE7869911.1"/>
    <property type="molecule type" value="Genomic_DNA"/>
</dbReference>
<keyword evidence="3" id="KW-0732">Signal</keyword>
<accession>A0A813AMR1</accession>
<feature type="transmembrane region" description="Helical" evidence="2">
    <location>
        <begin position="126"/>
        <end position="152"/>
    </location>
</feature>
<evidence type="ECO:0000313" key="4">
    <source>
        <dbReference type="EMBL" id="CAE7869911.1"/>
    </source>
</evidence>